<dbReference type="Gene3D" id="3.40.50.2000">
    <property type="entry name" value="Glycogen Phosphorylase B"/>
    <property type="match status" value="2"/>
</dbReference>
<organism evidence="3 4">
    <name type="scientific">Stemphylium lycopersici</name>
    <name type="common">Tomato gray leaf spot disease fungus</name>
    <name type="synonym">Thyrospora lycopersici</name>
    <dbReference type="NCBI Taxonomy" id="183478"/>
    <lineage>
        <taxon>Eukaryota</taxon>
        <taxon>Fungi</taxon>
        <taxon>Dikarya</taxon>
        <taxon>Ascomycota</taxon>
        <taxon>Pezizomycotina</taxon>
        <taxon>Dothideomycetes</taxon>
        <taxon>Pleosporomycetidae</taxon>
        <taxon>Pleosporales</taxon>
        <taxon>Pleosporineae</taxon>
        <taxon>Pleosporaceae</taxon>
        <taxon>Stemphylium</taxon>
    </lineage>
</organism>
<keyword evidence="3" id="KW-0328">Glycosyltransferase</keyword>
<dbReference type="EMBL" id="QGDH01000113">
    <property type="protein sequence ID" value="RAR06600.1"/>
    <property type="molecule type" value="Genomic_DNA"/>
</dbReference>
<dbReference type="InterPro" id="IPR050426">
    <property type="entry name" value="Glycosyltransferase_28"/>
</dbReference>
<feature type="coiled-coil region" evidence="1">
    <location>
        <begin position="140"/>
        <end position="167"/>
    </location>
</feature>
<evidence type="ECO:0000313" key="4">
    <source>
        <dbReference type="Proteomes" id="UP000249619"/>
    </source>
</evidence>
<dbReference type="AlphaFoldDB" id="A0A364MXU3"/>
<sequence>MASRSLFVAGLVPLILAILYIQLDSLLTVLDDALHAIRTSSQDMLSLAPVTSRPQIIMAATSAFSHMEKITTITQGLVTLGYPVTFIAGPEFKDDVESIGATYVPIEGQGIGLLPEEDLATFIRLQGNEMEVFAYKKIFIERMPAQYRTLQRVLKRLKEEHGEKEKLVTVFDCTFLGLSPVMLGAPGLRPDASISIGLAPYPAASNDTFPFRTGIVPDTSSESHKIHFEAQQAQYRDDPIDAPVNSALKTILKDMNVSRGTPGFYQMLVDESDVYLQYGVPSFEYKRGDWRPNLYFLGAPISVGMTERKLPEWWDDVLEARAAGKKIVAVSSSSVVYDINALVKPALDAFGKREDMLVIATLVTSEVDTLNAEIPENARVAKFIPLDLALPYVDVLVTNGGYGTVQQSLRAGVPMIISGVGQDKLHTGVLVNYTGFGIYHAVHQVTPEFLTRAFDEIVKNATYSKRLRDVKKEYEKYNSVQVVNEMIQKAVRGELKLHQ</sequence>
<evidence type="ECO:0000256" key="1">
    <source>
        <dbReference type="SAM" id="Coils"/>
    </source>
</evidence>
<evidence type="ECO:0000313" key="3">
    <source>
        <dbReference type="EMBL" id="RAR06600.1"/>
    </source>
</evidence>
<dbReference type="EC" id="2.4.1.17" evidence="3"/>
<name>A0A364MXU3_STELY</name>
<protein>
    <submittedName>
        <fullName evidence="3">UDP-Glycosyltransferase/glycogen phosphorylase</fullName>
        <ecNumber evidence="3">2.4.1.17</ecNumber>
    </submittedName>
</protein>
<dbReference type="GO" id="GO:0015020">
    <property type="term" value="F:glucuronosyltransferase activity"/>
    <property type="evidence" value="ECO:0007669"/>
    <property type="project" value="UniProtKB-EC"/>
</dbReference>
<keyword evidence="1" id="KW-0175">Coiled coil</keyword>
<feature type="domain" description="Erythromycin biosynthesis protein CIII-like C-terminal" evidence="2">
    <location>
        <begin position="355"/>
        <end position="473"/>
    </location>
</feature>
<dbReference type="Proteomes" id="UP000249619">
    <property type="component" value="Unassembled WGS sequence"/>
</dbReference>
<dbReference type="Pfam" id="PF06722">
    <property type="entry name" value="EryCIII-like_C"/>
    <property type="match status" value="1"/>
</dbReference>
<evidence type="ECO:0000259" key="2">
    <source>
        <dbReference type="Pfam" id="PF06722"/>
    </source>
</evidence>
<keyword evidence="4" id="KW-1185">Reference proteome</keyword>
<accession>A0A364MXU3</accession>
<dbReference type="PANTHER" id="PTHR48050:SF13">
    <property type="entry name" value="STEROL 3-BETA-GLUCOSYLTRANSFERASE UGT80A2"/>
    <property type="match status" value="1"/>
</dbReference>
<comment type="caution">
    <text evidence="3">The sequence shown here is derived from an EMBL/GenBank/DDBJ whole genome shotgun (WGS) entry which is preliminary data.</text>
</comment>
<gene>
    <name evidence="3" type="ORF">DDE83_006881</name>
</gene>
<dbReference type="SUPFAM" id="SSF53756">
    <property type="entry name" value="UDP-Glycosyltransferase/glycogen phosphorylase"/>
    <property type="match status" value="1"/>
</dbReference>
<proteinExistence type="predicted"/>
<reference evidence="4" key="1">
    <citation type="submission" date="2018-05" db="EMBL/GenBank/DDBJ databases">
        <title>Draft genome sequence of Stemphylium lycopersici strain CIDEFI 213.</title>
        <authorList>
            <person name="Medina R."/>
            <person name="Franco M.E.E."/>
            <person name="Lucentini C.G."/>
            <person name="Saparrat M.C.N."/>
            <person name="Balatti P.A."/>
        </authorList>
    </citation>
    <scope>NUCLEOTIDE SEQUENCE [LARGE SCALE GENOMIC DNA]</scope>
    <source>
        <strain evidence="4">CIDEFI 213</strain>
    </source>
</reference>
<dbReference type="PANTHER" id="PTHR48050">
    <property type="entry name" value="STEROL 3-BETA-GLUCOSYLTRANSFERASE"/>
    <property type="match status" value="1"/>
</dbReference>
<keyword evidence="3" id="KW-0808">Transferase</keyword>
<dbReference type="InterPro" id="IPR010610">
    <property type="entry name" value="EryCIII-like_C"/>
</dbReference>